<dbReference type="EMBL" id="VUNF01000004">
    <property type="protein sequence ID" value="MST76836.1"/>
    <property type="molecule type" value="Genomic_DNA"/>
</dbReference>
<evidence type="ECO:0008006" key="3">
    <source>
        <dbReference type="Google" id="ProtNLM"/>
    </source>
</evidence>
<comment type="caution">
    <text evidence="1">The sequence shown here is derived from an EMBL/GenBank/DDBJ whole genome shotgun (WGS) entry which is preliminary data.</text>
</comment>
<reference evidence="1 2" key="1">
    <citation type="submission" date="2019-08" db="EMBL/GenBank/DDBJ databases">
        <title>In-depth cultivation of the pig gut microbiome towards novel bacterial diversity and tailored functional studies.</title>
        <authorList>
            <person name="Wylensek D."/>
            <person name="Hitch T.C.A."/>
            <person name="Clavel T."/>
        </authorList>
    </citation>
    <scope>NUCLEOTIDE SEQUENCE [LARGE SCALE GENOMIC DNA]</scope>
    <source>
        <strain evidence="1 2">LKV-178-WT-2C</strain>
    </source>
</reference>
<proteinExistence type="predicted"/>
<sequence length="574" mass="64805">MEKAFLLLGLALASALPGFCEENPFEKDFVIWEWDFSNGKGDIYTSQFSMEDGMMENPTPKPDAWFWDEATGCMVSDNQGYNIDMWVLNVRNIPLNDLDYSDIKLSFEYAATRNHSCSTYIGIYSTNGKDLSGVNFPYQYSTADDEIVFVNSGDINIDEFNGDTVNITFSEANTMRNPNPKLYIKKITIKGKHKYGNLPYKDITTFRELKECEDGTVIRYNNPNLTLMMNDPNFRFLRDETGSVLVNDYLCQYEGTKMPNTLRAVYRKLANGVPELSNISYKWDGDNPVMGDTKPKEISEGEYWDNLCEFVIMPISQTVLLLDNAGEMLQGRTSFTPHNPNTKITGFIYPTEDGKVRFAYGYNCSIDVELSETDGFVVSEEERGFVRYRINRSFSKDNWYTLTLPGGFDNVGWNNYTVAEFVSGNDGILTFQTVNRMEAGKPYLVKFNKDIPKLEGTLSSSDAQTVFGGDYNFVGTLRATLPKDGSYYLTSGNTIKPLAKAGTINAFRAFFEPSTPTAAKARAISIDGETTDINDIIINDQKLREQVIYNLNGQRLNNSERGGLYIINGKKVVR</sequence>
<evidence type="ECO:0000313" key="2">
    <source>
        <dbReference type="Proteomes" id="UP000450161"/>
    </source>
</evidence>
<protein>
    <recommendedName>
        <fullName evidence="3">Lipocalin-like domain-containing protein</fullName>
    </recommendedName>
</protein>
<evidence type="ECO:0000313" key="1">
    <source>
        <dbReference type="EMBL" id="MST76836.1"/>
    </source>
</evidence>
<dbReference type="RefSeq" id="WP_154480457.1">
    <property type="nucleotide sequence ID" value="NZ_VUNF01000004.1"/>
</dbReference>
<dbReference type="Proteomes" id="UP000450161">
    <property type="component" value="Unassembled WGS sequence"/>
</dbReference>
<name>A0A6I2TT72_9BACT</name>
<gene>
    <name evidence="1" type="ORF">FYJ72_03845</name>
</gene>
<dbReference type="AlphaFoldDB" id="A0A6I2TT72"/>
<organism evidence="1 2">
    <name type="scientific">Segatella copri</name>
    <dbReference type="NCBI Taxonomy" id="165179"/>
    <lineage>
        <taxon>Bacteria</taxon>
        <taxon>Pseudomonadati</taxon>
        <taxon>Bacteroidota</taxon>
        <taxon>Bacteroidia</taxon>
        <taxon>Bacteroidales</taxon>
        <taxon>Prevotellaceae</taxon>
        <taxon>Segatella</taxon>
    </lineage>
</organism>
<accession>A0A6I2TT72</accession>